<sequence>MTTAIIELDHLQKNFGKFAALKDVSFTLAPGQVLGFLGPNGAGKSTTIRVILGLLKKSGGSVTVFGKDAWRDDAAIHPRIAYIPGDVYLWPNLSGGEIIDLLLRLNGRQHNQKTDELIKAFEFDPKKKARTYSKGNRQKVALIAALSQDADLYIFDEPTSGLDPLNEQTFQQEVLKLKKAGKSVLLSSHILSEVERMCDSIVIIREGSVIESGNLDQLRHLSRIKIEVTTASPMTDLAKQAGVHDLTYNNSAQTKAVFTADRDTLGAIMTTLAAKTVVDMQSTPPTLEDLFLRYYGKQGETHAAQ</sequence>
<name>A0ABC9TA73_LACPA</name>
<organism evidence="6 7">
    <name type="scientific">Lacticaseibacillus paracasei subsp. paracasei Lpp49</name>
    <dbReference type="NCBI Taxonomy" id="1256213"/>
    <lineage>
        <taxon>Bacteria</taxon>
        <taxon>Bacillati</taxon>
        <taxon>Bacillota</taxon>
        <taxon>Bacilli</taxon>
        <taxon>Lactobacillales</taxon>
        <taxon>Lactobacillaceae</taxon>
        <taxon>Lacticaseibacillus</taxon>
    </lineage>
</organism>
<dbReference type="InterPro" id="IPR027417">
    <property type="entry name" value="P-loop_NTPase"/>
</dbReference>
<feature type="domain" description="ABC transporter" evidence="5">
    <location>
        <begin position="6"/>
        <end position="231"/>
    </location>
</feature>
<dbReference type="GO" id="GO:0005524">
    <property type="term" value="F:ATP binding"/>
    <property type="evidence" value="ECO:0007669"/>
    <property type="project" value="UniProtKB-KW"/>
</dbReference>
<proteinExistence type="inferred from homology"/>
<evidence type="ECO:0000256" key="4">
    <source>
        <dbReference type="ARBA" id="ARBA00022840"/>
    </source>
</evidence>
<dbReference type="PROSITE" id="PS50893">
    <property type="entry name" value="ABC_TRANSPORTER_2"/>
    <property type="match status" value="1"/>
</dbReference>
<evidence type="ECO:0000259" key="5">
    <source>
        <dbReference type="PROSITE" id="PS50893"/>
    </source>
</evidence>
<evidence type="ECO:0000313" key="6">
    <source>
        <dbReference type="EMBL" id="EPC89939.1"/>
    </source>
</evidence>
<dbReference type="AlphaFoldDB" id="A0ABC9TA73"/>
<dbReference type="InterPro" id="IPR003439">
    <property type="entry name" value="ABC_transporter-like_ATP-bd"/>
</dbReference>
<reference evidence="6 7" key="1">
    <citation type="journal article" date="2013" name="PLoS ONE">
        <title>Lactobacillus paracasei comparative genomics: towards species pan-genome definition and exploitation of diversity.</title>
        <authorList>
            <person name="Smokvina T."/>
            <person name="Wels M."/>
            <person name="Polka J."/>
            <person name="Chervaux C."/>
            <person name="Brisse S."/>
            <person name="Boekhorst J."/>
            <person name="van Hylckama Vlieg J.E."/>
            <person name="Siezen R.J."/>
        </authorList>
    </citation>
    <scope>NUCLEOTIDE SEQUENCE [LARGE SCALE GENOMIC DNA]</scope>
    <source>
        <strain evidence="6 7">Lpp49</strain>
    </source>
</reference>
<comment type="similarity">
    <text evidence="1">Belongs to the ABC transporter superfamily.</text>
</comment>
<dbReference type="EMBL" id="ANKJ01000035">
    <property type="protein sequence ID" value="EPC89939.1"/>
    <property type="molecule type" value="Genomic_DNA"/>
</dbReference>
<dbReference type="SMART" id="SM00382">
    <property type="entry name" value="AAA"/>
    <property type="match status" value="1"/>
</dbReference>
<dbReference type="PANTHER" id="PTHR42711:SF5">
    <property type="entry name" value="ABC TRANSPORTER ATP-BINDING PROTEIN NATA"/>
    <property type="match status" value="1"/>
</dbReference>
<dbReference type="RefSeq" id="WP_016382807.1">
    <property type="nucleotide sequence ID" value="NZ_ANKJ01000035.1"/>
</dbReference>
<dbReference type="CDD" id="cd03230">
    <property type="entry name" value="ABC_DR_subfamily_A"/>
    <property type="match status" value="1"/>
</dbReference>
<dbReference type="SUPFAM" id="SSF52540">
    <property type="entry name" value="P-loop containing nucleoside triphosphate hydrolases"/>
    <property type="match status" value="1"/>
</dbReference>
<accession>A0ABC9TA73</accession>
<dbReference type="InterPro" id="IPR050763">
    <property type="entry name" value="ABC_transporter_ATP-binding"/>
</dbReference>
<evidence type="ECO:0000256" key="1">
    <source>
        <dbReference type="ARBA" id="ARBA00005417"/>
    </source>
</evidence>
<dbReference type="PANTHER" id="PTHR42711">
    <property type="entry name" value="ABC TRANSPORTER ATP-BINDING PROTEIN"/>
    <property type="match status" value="1"/>
</dbReference>
<evidence type="ECO:0000313" key="7">
    <source>
        <dbReference type="Proteomes" id="UP000014310"/>
    </source>
</evidence>
<dbReference type="Gene3D" id="3.40.50.300">
    <property type="entry name" value="P-loop containing nucleotide triphosphate hydrolases"/>
    <property type="match status" value="1"/>
</dbReference>
<evidence type="ECO:0000256" key="3">
    <source>
        <dbReference type="ARBA" id="ARBA00022741"/>
    </source>
</evidence>
<dbReference type="Pfam" id="PF00005">
    <property type="entry name" value="ABC_tran"/>
    <property type="match status" value="1"/>
</dbReference>
<keyword evidence="2" id="KW-0813">Transport</keyword>
<dbReference type="InterPro" id="IPR003593">
    <property type="entry name" value="AAA+_ATPase"/>
</dbReference>
<dbReference type="Proteomes" id="UP000014310">
    <property type="component" value="Unassembled WGS sequence"/>
</dbReference>
<keyword evidence="3" id="KW-0547">Nucleotide-binding</keyword>
<keyword evidence="4 6" id="KW-0067">ATP-binding</keyword>
<gene>
    <name evidence="6" type="ORF">Lpp49_11756</name>
</gene>
<protein>
    <submittedName>
        <fullName evidence="6">ABC transporter ATP-binding protein YhaQ</fullName>
    </submittedName>
</protein>
<comment type="caution">
    <text evidence="6">The sequence shown here is derived from an EMBL/GenBank/DDBJ whole genome shotgun (WGS) entry which is preliminary data.</text>
</comment>
<dbReference type="InterPro" id="IPR017871">
    <property type="entry name" value="ABC_transporter-like_CS"/>
</dbReference>
<evidence type="ECO:0000256" key="2">
    <source>
        <dbReference type="ARBA" id="ARBA00022448"/>
    </source>
</evidence>
<dbReference type="PROSITE" id="PS00211">
    <property type="entry name" value="ABC_TRANSPORTER_1"/>
    <property type="match status" value="1"/>
</dbReference>